<feature type="domain" description="Alpha/beta hydrolase fold-3" evidence="2">
    <location>
        <begin position="1"/>
        <end position="152"/>
    </location>
</feature>
<dbReference type="InterPro" id="IPR013094">
    <property type="entry name" value="AB_hydrolase_3"/>
</dbReference>
<evidence type="ECO:0000313" key="3">
    <source>
        <dbReference type="WBParaSite" id="HPLM_0001247701-mRNA-1"/>
    </source>
</evidence>
<dbReference type="Gene3D" id="3.40.50.1820">
    <property type="entry name" value="alpha/beta hydrolase"/>
    <property type="match status" value="1"/>
</dbReference>
<accession>A0A158QPD8</accession>
<reference evidence="3" key="1">
    <citation type="submission" date="2016-04" db="UniProtKB">
        <authorList>
            <consortium name="WormBaseParasite"/>
        </authorList>
    </citation>
    <scope>IDENTIFICATION</scope>
</reference>
<dbReference type="InterPro" id="IPR050300">
    <property type="entry name" value="GDXG_lipolytic_enzyme"/>
</dbReference>
<dbReference type="Pfam" id="PF07859">
    <property type="entry name" value="Abhydrolase_3"/>
    <property type="match status" value="1"/>
</dbReference>
<sequence length="176" mass="20209">LAAVVSQRLAGRNENFIKCQILIYPVIHVFAFQLPSYLAYCDRYNGTSLLNPRAMARWILLYLGLPAHKKNVELEKKPRKAEDEDLLQMFSIKGANPDVSSLLGVTKDLPPAFVLTAEYDILRDEGIQYAEKLQKEGVPCKWKHYKSAYHGVCNMPYSLVRRNITRDICDFLKNFI</sequence>
<dbReference type="AlphaFoldDB" id="A0A158QPD8"/>
<dbReference type="PANTHER" id="PTHR48081">
    <property type="entry name" value="AB HYDROLASE SUPERFAMILY PROTEIN C4A8.06C"/>
    <property type="match status" value="1"/>
</dbReference>
<dbReference type="InterPro" id="IPR029058">
    <property type="entry name" value="AB_hydrolase_fold"/>
</dbReference>
<dbReference type="WBParaSite" id="HPLM_0001247701-mRNA-1">
    <property type="protein sequence ID" value="HPLM_0001247701-mRNA-1"/>
    <property type="gene ID" value="HPLM_0001247701"/>
</dbReference>
<protein>
    <submittedName>
        <fullName evidence="3">Abhydrolase_3 domain-containing protein</fullName>
    </submittedName>
</protein>
<organism evidence="3">
    <name type="scientific">Haemonchus placei</name>
    <name type="common">Barber's pole worm</name>
    <dbReference type="NCBI Taxonomy" id="6290"/>
    <lineage>
        <taxon>Eukaryota</taxon>
        <taxon>Metazoa</taxon>
        <taxon>Ecdysozoa</taxon>
        <taxon>Nematoda</taxon>
        <taxon>Chromadorea</taxon>
        <taxon>Rhabditida</taxon>
        <taxon>Rhabditina</taxon>
        <taxon>Rhabditomorpha</taxon>
        <taxon>Strongyloidea</taxon>
        <taxon>Trichostrongylidae</taxon>
        <taxon>Haemonchus</taxon>
    </lineage>
</organism>
<dbReference type="GO" id="GO:0016787">
    <property type="term" value="F:hydrolase activity"/>
    <property type="evidence" value="ECO:0007669"/>
    <property type="project" value="UniProtKB-KW"/>
</dbReference>
<evidence type="ECO:0000259" key="2">
    <source>
        <dbReference type="Pfam" id="PF07859"/>
    </source>
</evidence>
<proteinExistence type="predicted"/>
<dbReference type="OMA" id="KHYKSAY"/>
<keyword evidence="1" id="KW-0378">Hydrolase</keyword>
<dbReference type="SUPFAM" id="SSF53474">
    <property type="entry name" value="alpha/beta-Hydrolases"/>
    <property type="match status" value="1"/>
</dbReference>
<dbReference type="PANTHER" id="PTHR48081:SF8">
    <property type="entry name" value="ALPHA_BETA HYDROLASE FOLD-3 DOMAIN-CONTAINING PROTEIN-RELATED"/>
    <property type="match status" value="1"/>
</dbReference>
<evidence type="ECO:0000256" key="1">
    <source>
        <dbReference type="ARBA" id="ARBA00022801"/>
    </source>
</evidence>
<name>A0A158QPD8_HAEPC</name>